<feature type="transmembrane region" description="Helical" evidence="2">
    <location>
        <begin position="139"/>
        <end position="165"/>
    </location>
</feature>
<evidence type="ECO:0000313" key="5">
    <source>
        <dbReference type="Proteomes" id="UP000241462"/>
    </source>
</evidence>
<evidence type="ECO:0000313" key="4">
    <source>
        <dbReference type="EMBL" id="PSR82857.1"/>
    </source>
</evidence>
<dbReference type="OrthoDB" id="405906at2759"/>
<reference evidence="4 5" key="1">
    <citation type="journal article" date="2018" name="Mycol. Prog.">
        <title>Coniella lustricola, a new species from submerged detritus.</title>
        <authorList>
            <person name="Raudabaugh D.B."/>
            <person name="Iturriaga T."/>
            <person name="Carver A."/>
            <person name="Mondo S."/>
            <person name="Pangilinan J."/>
            <person name="Lipzen A."/>
            <person name="He G."/>
            <person name="Amirebrahimi M."/>
            <person name="Grigoriev I.V."/>
            <person name="Miller A.N."/>
        </authorList>
    </citation>
    <scope>NUCLEOTIDE SEQUENCE [LARGE SCALE GENOMIC DNA]</scope>
    <source>
        <strain evidence="4 5">B22-T-1</strain>
    </source>
</reference>
<dbReference type="InParanoid" id="A0A2T3A4V1"/>
<keyword evidence="2" id="KW-0812">Transmembrane</keyword>
<feature type="compositionally biased region" description="Acidic residues" evidence="1">
    <location>
        <begin position="330"/>
        <end position="339"/>
    </location>
</feature>
<protein>
    <recommendedName>
        <fullName evidence="3">DUF7703 domain-containing protein</fullName>
    </recommendedName>
</protein>
<evidence type="ECO:0000256" key="2">
    <source>
        <dbReference type="SAM" id="Phobius"/>
    </source>
</evidence>
<feature type="transmembrane region" description="Helical" evidence="2">
    <location>
        <begin position="74"/>
        <end position="95"/>
    </location>
</feature>
<feature type="region of interest" description="Disordered" evidence="1">
    <location>
        <begin position="318"/>
        <end position="344"/>
    </location>
</feature>
<dbReference type="InterPro" id="IPR056120">
    <property type="entry name" value="DUF7703"/>
</dbReference>
<name>A0A2T3A4V1_9PEZI</name>
<feature type="transmembrane region" description="Helical" evidence="2">
    <location>
        <begin position="107"/>
        <end position="127"/>
    </location>
</feature>
<keyword evidence="5" id="KW-1185">Reference proteome</keyword>
<sequence>MSINLPFIPELPRPLHRWAQRHLVLPPHQTEPVVAQDISRGLLFALACLIGIGLWNASETLVLIWWSFNRRRNLYFWSIIAAALGTLLCVTSQVINLGTEHPNETAILAIGLTGWVPMVTGQSLVLYSRLHLLWNNERVLRMILAMIIVNGIALHGSNIAISIVAANNGDPQVQKASAILEKLEIAVFFLQGVFLSGLYLWRSSHFLKQYGRQLESDDTDAMTRMLRWLMVVNLVLIILDCSILITEYLSLHVVQLTVKNFIYSVKLRIELSTLSGLRNFIQHFRRCDSVFLRKEKRRRQESIQRQWELALQRAFGTTNRQRRSTLTMPPEEEEEEEDPTAMTEGRQILFGLRRMSSPFGGAPNHV</sequence>
<dbReference type="Pfam" id="PF24802">
    <property type="entry name" value="DUF7703"/>
    <property type="match status" value="1"/>
</dbReference>
<feature type="domain" description="DUF7703" evidence="3">
    <location>
        <begin position="52"/>
        <end position="282"/>
    </location>
</feature>
<proteinExistence type="predicted"/>
<organism evidence="4 5">
    <name type="scientific">Coniella lustricola</name>
    <dbReference type="NCBI Taxonomy" id="2025994"/>
    <lineage>
        <taxon>Eukaryota</taxon>
        <taxon>Fungi</taxon>
        <taxon>Dikarya</taxon>
        <taxon>Ascomycota</taxon>
        <taxon>Pezizomycotina</taxon>
        <taxon>Sordariomycetes</taxon>
        <taxon>Sordariomycetidae</taxon>
        <taxon>Diaporthales</taxon>
        <taxon>Schizoparmaceae</taxon>
        <taxon>Coniella</taxon>
    </lineage>
</organism>
<dbReference type="Proteomes" id="UP000241462">
    <property type="component" value="Unassembled WGS sequence"/>
</dbReference>
<keyword evidence="2" id="KW-1133">Transmembrane helix</keyword>
<feature type="transmembrane region" description="Helical" evidence="2">
    <location>
        <begin position="225"/>
        <end position="245"/>
    </location>
</feature>
<accession>A0A2T3A4V1</accession>
<feature type="transmembrane region" description="Helical" evidence="2">
    <location>
        <begin position="42"/>
        <end position="67"/>
    </location>
</feature>
<dbReference type="PANTHER" id="PTHR37013">
    <property type="entry name" value="INTEGRAL MEMBRANE PROTEIN (AFU_ORTHOLOGUE AFUA_1G05950)-RELATED"/>
    <property type="match status" value="1"/>
</dbReference>
<dbReference type="AlphaFoldDB" id="A0A2T3A4V1"/>
<gene>
    <name evidence="4" type="ORF">BD289DRAFT_370734</name>
</gene>
<keyword evidence="2" id="KW-0472">Membrane</keyword>
<evidence type="ECO:0000259" key="3">
    <source>
        <dbReference type="Pfam" id="PF24802"/>
    </source>
</evidence>
<feature type="transmembrane region" description="Helical" evidence="2">
    <location>
        <begin position="185"/>
        <end position="204"/>
    </location>
</feature>
<dbReference type="EMBL" id="KZ678469">
    <property type="protein sequence ID" value="PSR82857.1"/>
    <property type="molecule type" value="Genomic_DNA"/>
</dbReference>
<feature type="compositionally biased region" description="Polar residues" evidence="1">
    <location>
        <begin position="318"/>
        <end position="327"/>
    </location>
</feature>
<evidence type="ECO:0000256" key="1">
    <source>
        <dbReference type="SAM" id="MobiDB-lite"/>
    </source>
</evidence>